<gene>
    <name evidence="3" type="ORF">K505DRAFT_130841</name>
</gene>
<feature type="compositionally biased region" description="Polar residues" evidence="1">
    <location>
        <begin position="1"/>
        <end position="19"/>
    </location>
</feature>
<dbReference type="Proteomes" id="UP000799757">
    <property type="component" value="Unassembled WGS sequence"/>
</dbReference>
<dbReference type="Pfam" id="PF24864">
    <property type="entry name" value="DUF7730"/>
    <property type="match status" value="1"/>
</dbReference>
<protein>
    <recommendedName>
        <fullName evidence="2">DUF7730 domain-containing protein</fullName>
    </recommendedName>
</protein>
<sequence>MSTKSETMPRSNPKASLFSSAHERNSTRVKVRGFLGLPGEIRNRIYHYYFQEDFRCEIAARGTDLDHQTAHVINGLGIVTEDGVIVKYQEAPKPYTPPTVRIPRRLGHYTRVHGIQTSWLNSLCGLILVCKQIHCEALAFLYCKTTFVFAAPRRISNFIQVLPKKNLSYITKLHLHYASYGCPRRTKDCGWQEKHLASWTRACKVASKNFVNLQELEVWLQVNASPLRFNLRQSWLEPLLQFRRLTCARKFKDGTEPIGCTSHETTESPTPLQVVKVHFKTYWSSQYALARNAVPELADANTNLHHIFAQAISRAISGASEEESMADFNRAWAGKYQRWQHHLNFSCTGW</sequence>
<dbReference type="EMBL" id="MU001798">
    <property type="protein sequence ID" value="KAF2797799.1"/>
    <property type="molecule type" value="Genomic_DNA"/>
</dbReference>
<feature type="domain" description="DUF7730" evidence="2">
    <location>
        <begin position="36"/>
        <end position="222"/>
    </location>
</feature>
<keyword evidence="4" id="KW-1185">Reference proteome</keyword>
<evidence type="ECO:0000259" key="2">
    <source>
        <dbReference type="Pfam" id="PF24864"/>
    </source>
</evidence>
<evidence type="ECO:0000256" key="1">
    <source>
        <dbReference type="SAM" id="MobiDB-lite"/>
    </source>
</evidence>
<reference evidence="3" key="1">
    <citation type="journal article" date="2020" name="Stud. Mycol.">
        <title>101 Dothideomycetes genomes: a test case for predicting lifestyles and emergence of pathogens.</title>
        <authorList>
            <person name="Haridas S."/>
            <person name="Albert R."/>
            <person name="Binder M."/>
            <person name="Bloem J."/>
            <person name="Labutti K."/>
            <person name="Salamov A."/>
            <person name="Andreopoulos B."/>
            <person name="Baker S."/>
            <person name="Barry K."/>
            <person name="Bills G."/>
            <person name="Bluhm B."/>
            <person name="Cannon C."/>
            <person name="Castanera R."/>
            <person name="Culley D."/>
            <person name="Daum C."/>
            <person name="Ezra D."/>
            <person name="Gonzalez J."/>
            <person name="Henrissat B."/>
            <person name="Kuo A."/>
            <person name="Liang C."/>
            <person name="Lipzen A."/>
            <person name="Lutzoni F."/>
            <person name="Magnuson J."/>
            <person name="Mondo S."/>
            <person name="Nolan M."/>
            <person name="Ohm R."/>
            <person name="Pangilinan J."/>
            <person name="Park H.-J."/>
            <person name="Ramirez L."/>
            <person name="Alfaro M."/>
            <person name="Sun H."/>
            <person name="Tritt A."/>
            <person name="Yoshinaga Y."/>
            <person name="Zwiers L.-H."/>
            <person name="Turgeon B."/>
            <person name="Goodwin S."/>
            <person name="Spatafora J."/>
            <person name="Crous P."/>
            <person name="Grigoriev I."/>
        </authorList>
    </citation>
    <scope>NUCLEOTIDE SEQUENCE</scope>
    <source>
        <strain evidence="3">CBS 109.77</strain>
    </source>
</reference>
<organism evidence="3 4">
    <name type="scientific">Melanomma pulvis-pyrius CBS 109.77</name>
    <dbReference type="NCBI Taxonomy" id="1314802"/>
    <lineage>
        <taxon>Eukaryota</taxon>
        <taxon>Fungi</taxon>
        <taxon>Dikarya</taxon>
        <taxon>Ascomycota</taxon>
        <taxon>Pezizomycotina</taxon>
        <taxon>Dothideomycetes</taxon>
        <taxon>Pleosporomycetidae</taxon>
        <taxon>Pleosporales</taxon>
        <taxon>Melanommataceae</taxon>
        <taxon>Melanomma</taxon>
    </lineage>
</organism>
<dbReference type="PANTHER" id="PTHR38790">
    <property type="entry name" value="2EXR DOMAIN-CONTAINING PROTEIN-RELATED"/>
    <property type="match status" value="1"/>
</dbReference>
<accession>A0A6A6XN79</accession>
<name>A0A6A6XN79_9PLEO</name>
<dbReference type="PANTHER" id="PTHR38790:SF8">
    <property type="entry name" value="F-BOX DOMAIN-CONTAINING PROTEIN"/>
    <property type="match status" value="1"/>
</dbReference>
<evidence type="ECO:0000313" key="3">
    <source>
        <dbReference type="EMBL" id="KAF2797799.1"/>
    </source>
</evidence>
<dbReference type="OrthoDB" id="4757095at2759"/>
<proteinExistence type="predicted"/>
<feature type="region of interest" description="Disordered" evidence="1">
    <location>
        <begin position="1"/>
        <end position="22"/>
    </location>
</feature>
<evidence type="ECO:0000313" key="4">
    <source>
        <dbReference type="Proteomes" id="UP000799757"/>
    </source>
</evidence>
<dbReference type="AlphaFoldDB" id="A0A6A6XN79"/>
<dbReference type="InterPro" id="IPR056632">
    <property type="entry name" value="DUF7730"/>
</dbReference>